<protein>
    <submittedName>
        <fullName evidence="2">Uncharacterized protein</fullName>
    </submittedName>
</protein>
<dbReference type="Gene3D" id="6.10.250.3150">
    <property type="match status" value="1"/>
</dbReference>
<proteinExistence type="predicted"/>
<evidence type="ECO:0000256" key="1">
    <source>
        <dbReference type="SAM" id="Coils"/>
    </source>
</evidence>
<gene>
    <name evidence="2" type="ORF">MNBD_NITROSPIRAE02-1167</name>
</gene>
<evidence type="ECO:0000313" key="2">
    <source>
        <dbReference type="EMBL" id="VAX31809.1"/>
    </source>
</evidence>
<reference evidence="2" key="1">
    <citation type="submission" date="2018-06" db="EMBL/GenBank/DDBJ databases">
        <authorList>
            <person name="Zhirakovskaya E."/>
        </authorList>
    </citation>
    <scope>NUCLEOTIDE SEQUENCE</scope>
</reference>
<organism evidence="2">
    <name type="scientific">hydrothermal vent metagenome</name>
    <dbReference type="NCBI Taxonomy" id="652676"/>
    <lineage>
        <taxon>unclassified sequences</taxon>
        <taxon>metagenomes</taxon>
        <taxon>ecological metagenomes</taxon>
    </lineage>
</organism>
<feature type="coiled-coil region" evidence="1">
    <location>
        <begin position="31"/>
        <end position="89"/>
    </location>
</feature>
<feature type="non-terminal residue" evidence="2">
    <location>
        <position position="243"/>
    </location>
</feature>
<dbReference type="EMBL" id="UOGH01000215">
    <property type="protein sequence ID" value="VAX31809.1"/>
    <property type="molecule type" value="Genomic_DNA"/>
</dbReference>
<accession>A0A3B1CNV5</accession>
<dbReference type="AlphaFoldDB" id="A0A3B1CNV5"/>
<name>A0A3B1CNV5_9ZZZZ</name>
<keyword evidence="1" id="KW-0175">Coiled coil</keyword>
<sequence length="243" mass="29173">MLRLKKTAIFLICLVFLGFCLTNVQAAKDPKARYEKIQREIKKKKKALEKVKKKEVSILDEIESTNRALDRMKRELRVQRRKMRRNEKSIRLVRAEIKKISRKLDRQKTWLRRKVTGMQKYGISSFGSTPESSALKTDPLMLLMTTRDIPQAVRKWHYLKRLAEYEYSLLKDYSENIQGLKQRQDHLSVLMKKLKGQKQQLERKNRILRVKKTQKRRLLASVRKKRDVYKRMLLELKESSRKM</sequence>
<feature type="coiled-coil region" evidence="1">
    <location>
        <begin position="184"/>
        <end position="211"/>
    </location>
</feature>